<keyword evidence="2" id="KW-1185">Reference proteome</keyword>
<reference evidence="1 2" key="1">
    <citation type="journal article" date="2018" name="Front. Plant Sci.">
        <title>Red Clover (Trifolium pratense) and Zigzag Clover (T. medium) - A Picture of Genomic Similarities and Differences.</title>
        <authorList>
            <person name="Dluhosova J."/>
            <person name="Istvanek J."/>
            <person name="Nedelnik J."/>
            <person name="Repkova J."/>
        </authorList>
    </citation>
    <scope>NUCLEOTIDE SEQUENCE [LARGE SCALE GENOMIC DNA]</scope>
    <source>
        <strain evidence="2">cv. 10/8</strain>
        <tissue evidence="1">Leaf</tissue>
    </source>
</reference>
<dbReference type="Proteomes" id="UP000265520">
    <property type="component" value="Unassembled WGS sequence"/>
</dbReference>
<organism evidence="1 2">
    <name type="scientific">Trifolium medium</name>
    <dbReference type="NCBI Taxonomy" id="97028"/>
    <lineage>
        <taxon>Eukaryota</taxon>
        <taxon>Viridiplantae</taxon>
        <taxon>Streptophyta</taxon>
        <taxon>Embryophyta</taxon>
        <taxon>Tracheophyta</taxon>
        <taxon>Spermatophyta</taxon>
        <taxon>Magnoliopsida</taxon>
        <taxon>eudicotyledons</taxon>
        <taxon>Gunneridae</taxon>
        <taxon>Pentapetalae</taxon>
        <taxon>rosids</taxon>
        <taxon>fabids</taxon>
        <taxon>Fabales</taxon>
        <taxon>Fabaceae</taxon>
        <taxon>Papilionoideae</taxon>
        <taxon>50 kb inversion clade</taxon>
        <taxon>NPAAA clade</taxon>
        <taxon>Hologalegina</taxon>
        <taxon>IRL clade</taxon>
        <taxon>Trifolieae</taxon>
        <taxon>Trifolium</taxon>
    </lineage>
</organism>
<sequence>QSMQADPSTLVLFHDHDHASGKPGQTVDDRCVHLHLHVSCPSFPVRVHGDDDGHPK</sequence>
<protein>
    <submittedName>
        <fullName evidence="1">Uncharacterized protein</fullName>
    </submittedName>
</protein>
<name>A0A392V506_9FABA</name>
<evidence type="ECO:0000313" key="2">
    <source>
        <dbReference type="Proteomes" id="UP000265520"/>
    </source>
</evidence>
<dbReference type="EMBL" id="LXQA011063304">
    <property type="protein sequence ID" value="MCI83277.1"/>
    <property type="molecule type" value="Genomic_DNA"/>
</dbReference>
<comment type="caution">
    <text evidence="1">The sequence shown here is derived from an EMBL/GenBank/DDBJ whole genome shotgun (WGS) entry which is preliminary data.</text>
</comment>
<proteinExistence type="predicted"/>
<feature type="non-terminal residue" evidence="1">
    <location>
        <position position="1"/>
    </location>
</feature>
<dbReference type="AlphaFoldDB" id="A0A392V506"/>
<accession>A0A392V506</accession>
<evidence type="ECO:0000313" key="1">
    <source>
        <dbReference type="EMBL" id="MCI83277.1"/>
    </source>
</evidence>